<dbReference type="GO" id="GO:0046872">
    <property type="term" value="F:metal ion binding"/>
    <property type="evidence" value="ECO:0007669"/>
    <property type="project" value="UniProtKB-KW"/>
</dbReference>
<evidence type="ECO:0000256" key="8">
    <source>
        <dbReference type="ARBA" id="ARBA00022842"/>
    </source>
</evidence>
<dbReference type="Gene3D" id="3.90.850.10">
    <property type="entry name" value="Fumarylacetoacetase-like, C-terminal domain"/>
    <property type="match status" value="1"/>
</dbReference>
<dbReference type="PANTHER" id="PTHR43069">
    <property type="entry name" value="FUMARYLACETOACETASE"/>
    <property type="match status" value="1"/>
</dbReference>
<evidence type="ECO:0000313" key="15">
    <source>
        <dbReference type="EMBL" id="NUQ90547.1"/>
    </source>
</evidence>
<dbReference type="GO" id="GO:0006572">
    <property type="term" value="P:L-tyrosine catabolic process"/>
    <property type="evidence" value="ECO:0007669"/>
    <property type="project" value="UniProtKB-KW"/>
</dbReference>
<keyword evidence="9" id="KW-0828">Tyrosine catabolism</keyword>
<dbReference type="InterPro" id="IPR036462">
    <property type="entry name" value="Fumarylacetoacetase_N_sf"/>
</dbReference>
<dbReference type="InterPro" id="IPR011234">
    <property type="entry name" value="Fumarylacetoacetase-like_C"/>
</dbReference>
<dbReference type="Gene3D" id="2.30.30.230">
    <property type="entry name" value="Fumarylacetoacetase, N-terminal domain"/>
    <property type="match status" value="1"/>
</dbReference>
<feature type="domain" description="Fumarylacetoacetase-like C-terminal" evidence="13">
    <location>
        <begin position="140"/>
        <end position="364"/>
    </location>
</feature>
<dbReference type="InterPro" id="IPR005959">
    <property type="entry name" value="Fumarylacetoacetase"/>
</dbReference>
<evidence type="ECO:0000256" key="10">
    <source>
        <dbReference type="ARBA" id="ARBA00023232"/>
    </source>
</evidence>
<comment type="caution">
    <text evidence="15">The sequence shown here is derived from an EMBL/GenBank/DDBJ whole genome shotgun (WGS) entry which is preliminary data.</text>
</comment>
<dbReference type="GO" id="GO:0006559">
    <property type="term" value="P:L-phenylalanine catabolic process"/>
    <property type="evidence" value="ECO:0007669"/>
    <property type="project" value="UniProtKB-UniPathway"/>
</dbReference>
<keyword evidence="5 12" id="KW-0479">Metal-binding</keyword>
<evidence type="ECO:0000256" key="6">
    <source>
        <dbReference type="ARBA" id="ARBA00022801"/>
    </source>
</evidence>
<accession>A0A850CFA3</accession>
<dbReference type="PANTHER" id="PTHR43069:SF2">
    <property type="entry name" value="FUMARYLACETOACETASE"/>
    <property type="match status" value="1"/>
</dbReference>
<dbReference type="GO" id="GO:1902000">
    <property type="term" value="P:homogentisate catabolic process"/>
    <property type="evidence" value="ECO:0007669"/>
    <property type="project" value="TreeGrafter"/>
</dbReference>
<evidence type="ECO:0000256" key="1">
    <source>
        <dbReference type="ARBA" id="ARBA00001913"/>
    </source>
</evidence>
<feature type="binding site" evidence="11">
    <location>
        <position position="223"/>
    </location>
    <ligand>
        <name>substrate</name>
    </ligand>
</feature>
<name>A0A850CFA3_9ACTN</name>
<gene>
    <name evidence="15" type="ORF">HOQ43_19060</name>
</gene>
<evidence type="ECO:0000259" key="14">
    <source>
        <dbReference type="Pfam" id="PF09298"/>
    </source>
</evidence>
<keyword evidence="10" id="KW-0585">Phenylalanine catabolism</keyword>
<evidence type="ECO:0000256" key="4">
    <source>
        <dbReference type="ARBA" id="ARBA00012094"/>
    </source>
</evidence>
<organism evidence="15 16">
    <name type="scientific">Glycomyces artemisiae</name>
    <dbReference type="NCBI Taxonomy" id="1076443"/>
    <lineage>
        <taxon>Bacteria</taxon>
        <taxon>Bacillati</taxon>
        <taxon>Actinomycetota</taxon>
        <taxon>Actinomycetes</taxon>
        <taxon>Glycomycetales</taxon>
        <taxon>Glycomycetaceae</taxon>
        <taxon>Glycomyces</taxon>
    </lineage>
</organism>
<evidence type="ECO:0000256" key="12">
    <source>
        <dbReference type="PIRSR" id="PIRSR605959-3"/>
    </source>
</evidence>
<keyword evidence="6" id="KW-0378">Hydrolase</keyword>
<feature type="binding site" evidence="12">
    <location>
        <position position="184"/>
    </location>
    <ligand>
        <name>Ca(2+)</name>
        <dbReference type="ChEBI" id="CHEBI:29108"/>
    </ligand>
</feature>
<evidence type="ECO:0000256" key="11">
    <source>
        <dbReference type="PIRSR" id="PIRSR605959-2"/>
    </source>
</evidence>
<keyword evidence="7 12" id="KW-0106">Calcium</keyword>
<feature type="binding site" evidence="12">
    <location>
        <position position="182"/>
    </location>
    <ligand>
        <name>Ca(2+)</name>
        <dbReference type="ChEBI" id="CHEBI:29108"/>
    </ligand>
</feature>
<comment type="pathway">
    <text evidence="3">Amino-acid degradation; L-phenylalanine degradation; acetoacetate and fumarate from L-phenylalanine: step 6/6.</text>
</comment>
<reference evidence="15 16" key="1">
    <citation type="submission" date="2020-05" db="EMBL/GenBank/DDBJ databases">
        <title>DNA-SIP metagenomic assembled genomes.</title>
        <authorList>
            <person name="Yu J."/>
        </authorList>
    </citation>
    <scope>NUCLEOTIDE SEQUENCE [LARGE SCALE GENOMIC DNA]</scope>
    <source>
        <strain evidence="15">Bin5.27</strain>
    </source>
</reference>
<feature type="binding site" evidence="12">
    <location>
        <position position="127"/>
    </location>
    <ligand>
        <name>Ca(2+)</name>
        <dbReference type="ChEBI" id="CHEBI:29108"/>
    </ligand>
</feature>
<dbReference type="GO" id="GO:0004334">
    <property type="term" value="F:fumarylacetoacetase activity"/>
    <property type="evidence" value="ECO:0007669"/>
    <property type="project" value="UniProtKB-EC"/>
</dbReference>
<evidence type="ECO:0000313" key="16">
    <source>
        <dbReference type="Proteomes" id="UP000574690"/>
    </source>
</evidence>
<dbReference type="Pfam" id="PF09298">
    <property type="entry name" value="FAA_hydrolase_N"/>
    <property type="match status" value="1"/>
</dbReference>
<dbReference type="SUPFAM" id="SSF56529">
    <property type="entry name" value="FAH"/>
    <property type="match status" value="1"/>
</dbReference>
<sequence length="369" mass="39454">MEDEQVTTCWVPGADESPYNIHNLPFGVFSTADETLPRIGVRIGDHILDMHKAVLSGDCQTCAACTALRDPALNRLLSLGKAAWKQVRTQVQEALTEPSLQDVASNWLTPIGEAIMHAPLLVTDYVDFTMRAKDSDRVYPRASNGRPSTLIPSGLDLVRPAGHRLGEDGQAVFGPTRALDIEAEVGFIIGGESELGRPVSPDEFEDYVFGAVLLNDWTARDFQELETDGLGPVASKSFATSMSAWITPIEALSAARTAAPQPAPDMASYLKESDRYGFDLHLDIHVNGVAVAGADFAEACWTPAQQLAQLTAGGAVLRPGLMYGSGEAVTGQWRLENGDVVKVTASAPGPRGTTIALGEVETRVLPSIT</sequence>
<comment type="cofactor">
    <cofactor evidence="2 12">
        <name>Mg(2+)</name>
        <dbReference type="ChEBI" id="CHEBI:18420"/>
    </cofactor>
</comment>
<evidence type="ECO:0000256" key="7">
    <source>
        <dbReference type="ARBA" id="ARBA00022837"/>
    </source>
</evidence>
<feature type="binding site" evidence="12">
    <location>
        <position position="236"/>
    </location>
    <ligand>
        <name>Mg(2+)</name>
        <dbReference type="ChEBI" id="CHEBI:18420"/>
    </ligand>
</feature>
<dbReference type="SUPFAM" id="SSF63433">
    <property type="entry name" value="Fumarylacetoacetate hydrolase, FAH, N-terminal domain"/>
    <property type="match status" value="1"/>
</dbReference>
<dbReference type="EC" id="3.7.1.2" evidence="4"/>
<proteinExistence type="predicted"/>
<keyword evidence="8 12" id="KW-0460">Magnesium</keyword>
<evidence type="ECO:0000256" key="2">
    <source>
        <dbReference type="ARBA" id="ARBA00001946"/>
    </source>
</evidence>
<feature type="binding site" evidence="12">
    <location>
        <position position="240"/>
    </location>
    <ligand>
        <name>Mg(2+)</name>
        <dbReference type="ChEBI" id="CHEBI:18420"/>
    </ligand>
</feature>
<feature type="binding site" evidence="11">
    <location>
        <position position="131"/>
    </location>
    <ligand>
        <name>substrate</name>
    </ligand>
</feature>
<dbReference type="Proteomes" id="UP000574690">
    <property type="component" value="Unassembled WGS sequence"/>
</dbReference>
<dbReference type="InterPro" id="IPR015377">
    <property type="entry name" value="Fumarylacetoacetase_N"/>
</dbReference>
<dbReference type="Pfam" id="PF01557">
    <property type="entry name" value="FAA_hydrolase"/>
    <property type="match status" value="1"/>
</dbReference>
<evidence type="ECO:0000256" key="9">
    <source>
        <dbReference type="ARBA" id="ARBA00022878"/>
    </source>
</evidence>
<evidence type="ECO:0000256" key="3">
    <source>
        <dbReference type="ARBA" id="ARBA00004782"/>
    </source>
</evidence>
<comment type="cofactor">
    <cofactor evidence="1 12">
        <name>Ca(2+)</name>
        <dbReference type="ChEBI" id="CHEBI:29108"/>
    </cofactor>
</comment>
<evidence type="ECO:0000259" key="13">
    <source>
        <dbReference type="Pfam" id="PF01557"/>
    </source>
</evidence>
<feature type="binding site" evidence="12">
    <location>
        <position position="216"/>
    </location>
    <ligand>
        <name>Ca(2+)</name>
        <dbReference type="ChEBI" id="CHEBI:29108"/>
    </ligand>
</feature>
<dbReference type="UniPathway" id="UPA00139">
    <property type="reaction ID" value="UER00341"/>
</dbReference>
<protein>
    <recommendedName>
        <fullName evidence="4">fumarylacetoacetase</fullName>
        <ecNumber evidence="4">3.7.1.2</ecNumber>
    </recommendedName>
</protein>
<evidence type="ECO:0000256" key="5">
    <source>
        <dbReference type="ARBA" id="ARBA00022723"/>
    </source>
</evidence>
<dbReference type="InterPro" id="IPR036663">
    <property type="entry name" value="Fumarylacetoacetase_C_sf"/>
</dbReference>
<feature type="binding site" evidence="12">
    <location>
        <position position="216"/>
    </location>
    <ligand>
        <name>Mg(2+)</name>
        <dbReference type="ChEBI" id="CHEBI:18420"/>
    </ligand>
</feature>
<dbReference type="EMBL" id="JABFXE010000797">
    <property type="protein sequence ID" value="NUQ90547.1"/>
    <property type="molecule type" value="Genomic_DNA"/>
</dbReference>
<feature type="domain" description="Fumarylacetoacetase N-terminal" evidence="14">
    <location>
        <begin position="22"/>
        <end position="119"/>
    </location>
</feature>
<dbReference type="AlphaFoldDB" id="A0A850CFA3"/>